<name>A0A937LZ19_9GAMM</name>
<evidence type="ECO:0000256" key="2">
    <source>
        <dbReference type="SAM" id="Coils"/>
    </source>
</evidence>
<keyword evidence="1" id="KW-0802">TPR repeat</keyword>
<dbReference type="Gene3D" id="1.25.40.10">
    <property type="entry name" value="Tetratricopeptide repeat domain"/>
    <property type="match status" value="1"/>
</dbReference>
<dbReference type="AlphaFoldDB" id="A0A937LZ19"/>
<sequence>MPKFNLNLKQLGIFGFISAFALLSVAQDSQSTESDILFLKIQELEMEIASLRNEVEAQNYLIEKLINESAKEEVDELVEVNELDSAIENEVYRFDGINDVKSIDEIYNEAVKSLANEDYDAAKKLFNYLINNFSDPDKFPLSLFWLAEIEFSSSNFDASKNYYMQLISSYEDHWRVPLAHKKIGDISFKLGNIKKAKEKYQFVIREFPNNPASSMSLQSLEDME</sequence>
<dbReference type="InterPro" id="IPR011990">
    <property type="entry name" value="TPR-like_helical_dom_sf"/>
</dbReference>
<comment type="caution">
    <text evidence="3">The sequence shown here is derived from an EMBL/GenBank/DDBJ whole genome shotgun (WGS) entry which is preliminary data.</text>
</comment>
<evidence type="ECO:0000313" key="4">
    <source>
        <dbReference type="Proteomes" id="UP000705230"/>
    </source>
</evidence>
<keyword evidence="2" id="KW-0175">Coiled coil</keyword>
<dbReference type="Pfam" id="PF13174">
    <property type="entry name" value="TPR_6"/>
    <property type="match status" value="1"/>
</dbReference>
<dbReference type="SUPFAM" id="SSF48452">
    <property type="entry name" value="TPR-like"/>
    <property type="match status" value="1"/>
</dbReference>
<proteinExistence type="predicted"/>
<feature type="coiled-coil region" evidence="2">
    <location>
        <begin position="34"/>
        <end position="68"/>
    </location>
</feature>
<dbReference type="Proteomes" id="UP000705230">
    <property type="component" value="Unassembled WGS sequence"/>
</dbReference>
<evidence type="ECO:0000313" key="3">
    <source>
        <dbReference type="EMBL" id="MBL6903060.1"/>
    </source>
</evidence>
<reference evidence="3" key="1">
    <citation type="submission" date="2020-10" db="EMBL/GenBank/DDBJ databases">
        <title>Microbiome of the Black Sea water column analyzed by genome centric metagenomics.</title>
        <authorList>
            <person name="Cabello-Yeves P.J."/>
            <person name="Callieri C."/>
            <person name="Picazo A."/>
            <person name="Mehrshad M."/>
            <person name="Haro-Moreno J.M."/>
            <person name="Roda-Garcia J."/>
            <person name="Dzembekova N."/>
            <person name="Slabakova V."/>
            <person name="Slabakova N."/>
            <person name="Moncheva S."/>
            <person name="Rodriguez-Valera F."/>
        </authorList>
    </citation>
    <scope>NUCLEOTIDE SEQUENCE</scope>
    <source>
        <strain evidence="3">BS30m-G43</strain>
    </source>
</reference>
<evidence type="ECO:0000256" key="1">
    <source>
        <dbReference type="PROSITE-ProRule" id="PRU00339"/>
    </source>
</evidence>
<protein>
    <submittedName>
        <fullName evidence="3">Tetratricopeptide repeat protein</fullName>
    </submittedName>
</protein>
<gene>
    <name evidence="3" type="ORF">ISR29_02550</name>
</gene>
<dbReference type="InterPro" id="IPR019734">
    <property type="entry name" value="TPR_rpt"/>
</dbReference>
<organism evidence="3 4">
    <name type="scientific">SAR86 cluster bacterium</name>
    <dbReference type="NCBI Taxonomy" id="2030880"/>
    <lineage>
        <taxon>Bacteria</taxon>
        <taxon>Pseudomonadati</taxon>
        <taxon>Pseudomonadota</taxon>
        <taxon>Gammaproteobacteria</taxon>
        <taxon>SAR86 cluster</taxon>
    </lineage>
</organism>
<feature type="repeat" description="TPR" evidence="1">
    <location>
        <begin position="177"/>
        <end position="210"/>
    </location>
</feature>
<dbReference type="EMBL" id="JADHSG010000002">
    <property type="protein sequence ID" value="MBL6903060.1"/>
    <property type="molecule type" value="Genomic_DNA"/>
</dbReference>
<accession>A0A937LZ19</accession>
<dbReference type="PROSITE" id="PS50005">
    <property type="entry name" value="TPR"/>
    <property type="match status" value="1"/>
</dbReference>